<dbReference type="RefSeq" id="WP_128094002.1">
    <property type="nucleotide sequence ID" value="NZ_JBHEEN010000006.1"/>
</dbReference>
<evidence type="ECO:0008006" key="3">
    <source>
        <dbReference type="Google" id="ProtNLM"/>
    </source>
</evidence>
<dbReference type="EMBL" id="VZPE01000006">
    <property type="protein sequence ID" value="KAB0570579.1"/>
    <property type="molecule type" value="Genomic_DNA"/>
</dbReference>
<evidence type="ECO:0000313" key="2">
    <source>
        <dbReference type="EMBL" id="KAB0570579.1"/>
    </source>
</evidence>
<reference evidence="2" key="1">
    <citation type="submission" date="2019-09" db="EMBL/GenBank/DDBJ databases">
        <title>Draft genome sequences of 48 bacterial type strains from the CCUG.</title>
        <authorList>
            <person name="Tunovic T."/>
            <person name="Pineiro-Iglesias B."/>
            <person name="Unosson C."/>
            <person name="Inganas E."/>
            <person name="Ohlen M."/>
            <person name="Cardew S."/>
            <person name="Jensie-Markopoulos S."/>
            <person name="Salva-Serra F."/>
            <person name="Jaen-Luchoro D."/>
            <person name="Karlsson R."/>
            <person name="Svensson-Stadler L."/>
            <person name="Chun J."/>
            <person name="Moore E."/>
        </authorList>
    </citation>
    <scope>NUCLEOTIDE SEQUENCE</scope>
    <source>
        <strain evidence="2">CCUG 50899</strain>
    </source>
</reference>
<sequence>MARTDEEKLVIAVEARINDLEKGMARAQRTTEKRFKAMTDSAKKNSDAMQKAMQGASKGMNMALAKFGIGGLGFGAITASVNTAMKSIIALGDEAKTAGLKVESFQLWRRVADENRISVDALVDSFKELAIRGDEYAKTGKGSAAEAFAKLGMSPDEVKERIKNPSDLMLELIDRTRRLKDTAAGVRIFDELLGGQGGEQFVRLIEQGRAGIEASLNEAQKMGGIMDENFIRRAEEVDKKFNQIATTIGSTLKAAIVDAVGALSAFISSWNELNNKSVAGIRSELDLLQKQRERANTIEAGSAQDNVGWVFGKSKEAQIAGITAREKELNNELERRKSLSTPVVPDQSPVKPYILPDSSSSKGGKSDATRDRDQAAKAAEREAKAVLKLISDLEFEASLVGKSAVEKQKMIAVRHAGAAATETQKQKIEALVESTHKQNEAWDKAQEQLAELNDAGREFAGTLVSGLLSGAKATDVLADAIGRLADRFLNSGLDALFGGGGFGNIFGGLFGGGSGFGTNYFPPIPKFAKGTNSAPGGLSLIGEQGPELLNIPRGSQVISNTNIAKALRQPAGQAQTGGATQSKVDVGVDVGVSVDKNGNLEAYVRGVSQQMSEREIKRYDKSASLRFGRDSREAARRGIVR</sequence>
<gene>
    <name evidence="2" type="ORF">F7Q93_15170</name>
</gene>
<dbReference type="AlphaFoldDB" id="A0A643EYT8"/>
<organism evidence="2">
    <name type="scientific">Brucella pituitosa</name>
    <dbReference type="NCBI Taxonomy" id="571256"/>
    <lineage>
        <taxon>Bacteria</taxon>
        <taxon>Pseudomonadati</taxon>
        <taxon>Pseudomonadota</taxon>
        <taxon>Alphaproteobacteria</taxon>
        <taxon>Hyphomicrobiales</taxon>
        <taxon>Brucellaceae</taxon>
        <taxon>Brucella/Ochrobactrum group</taxon>
        <taxon>Brucella</taxon>
    </lineage>
</organism>
<name>A0A643EYT8_9HYPH</name>
<feature type="region of interest" description="Disordered" evidence="1">
    <location>
        <begin position="333"/>
        <end position="377"/>
    </location>
</feature>
<feature type="compositionally biased region" description="Basic and acidic residues" evidence="1">
    <location>
        <begin position="364"/>
        <end position="377"/>
    </location>
</feature>
<protein>
    <recommendedName>
        <fullName evidence="3">Tail tape measure protein</fullName>
    </recommendedName>
</protein>
<accession>A0A643EYT8</accession>
<comment type="caution">
    <text evidence="2">The sequence shown here is derived from an EMBL/GenBank/DDBJ whole genome shotgun (WGS) entry which is preliminary data.</text>
</comment>
<proteinExistence type="predicted"/>
<evidence type="ECO:0000256" key="1">
    <source>
        <dbReference type="SAM" id="MobiDB-lite"/>
    </source>
</evidence>